<feature type="modified residue" description="N6-lipoyllysine" evidence="3">
    <location>
        <position position="65"/>
    </location>
</feature>
<feature type="domain" description="Lipoyl-binding" evidence="4">
    <location>
        <begin position="24"/>
        <end position="106"/>
    </location>
</feature>
<dbReference type="SUPFAM" id="SSF51230">
    <property type="entry name" value="Single hybrid motif"/>
    <property type="match status" value="1"/>
</dbReference>
<evidence type="ECO:0000256" key="2">
    <source>
        <dbReference type="ARBA" id="ARBA00022823"/>
    </source>
</evidence>
<dbReference type="InterPro" id="IPR017453">
    <property type="entry name" value="GCV_H_sub"/>
</dbReference>
<dbReference type="PANTHER" id="PTHR11715">
    <property type="entry name" value="GLYCINE CLEAVAGE SYSTEM H PROTEIN"/>
    <property type="match status" value="1"/>
</dbReference>
<evidence type="ECO:0000256" key="1">
    <source>
        <dbReference type="ARBA" id="ARBA00009249"/>
    </source>
</evidence>
<protein>
    <recommendedName>
        <fullName evidence="3">Glycine cleavage system H protein</fullName>
    </recommendedName>
</protein>
<reference evidence="6" key="1">
    <citation type="journal article" date="2019" name="Int. J. Syst. Evol. Microbiol.">
        <title>The Global Catalogue of Microorganisms (GCM) 10K type strain sequencing project: providing services to taxonomists for standard genome sequencing and annotation.</title>
        <authorList>
            <consortium name="The Broad Institute Genomics Platform"/>
            <consortium name="The Broad Institute Genome Sequencing Center for Infectious Disease"/>
            <person name="Wu L."/>
            <person name="Ma J."/>
        </authorList>
    </citation>
    <scope>NUCLEOTIDE SEQUENCE [LARGE SCALE GENOMIC DNA]</scope>
    <source>
        <strain evidence="6">NBRC 111756</strain>
    </source>
</reference>
<comment type="cofactor">
    <cofactor evidence="3">
        <name>(R)-lipoate</name>
        <dbReference type="ChEBI" id="CHEBI:83088"/>
    </cofactor>
    <text evidence="3">Binds 1 lipoyl cofactor covalently.</text>
</comment>
<dbReference type="Proteomes" id="UP001596422">
    <property type="component" value="Unassembled WGS sequence"/>
</dbReference>
<keyword evidence="2 3" id="KW-0450">Lipoyl</keyword>
<evidence type="ECO:0000256" key="3">
    <source>
        <dbReference type="HAMAP-Rule" id="MF_00272"/>
    </source>
</evidence>
<organism evidence="5 6">
    <name type="scientific">Marinobacterium aestuariivivens</name>
    <dbReference type="NCBI Taxonomy" id="1698799"/>
    <lineage>
        <taxon>Bacteria</taxon>
        <taxon>Pseudomonadati</taxon>
        <taxon>Pseudomonadota</taxon>
        <taxon>Gammaproteobacteria</taxon>
        <taxon>Oceanospirillales</taxon>
        <taxon>Oceanospirillaceae</taxon>
        <taxon>Marinobacterium</taxon>
    </lineage>
</organism>
<gene>
    <name evidence="3 5" type="primary">gcvH</name>
    <name evidence="5" type="ORF">ACFQDL_13020</name>
</gene>
<dbReference type="PROSITE" id="PS00189">
    <property type="entry name" value="LIPOYL"/>
    <property type="match status" value="1"/>
</dbReference>
<dbReference type="InterPro" id="IPR011053">
    <property type="entry name" value="Single_hybrid_motif"/>
</dbReference>
<evidence type="ECO:0000313" key="5">
    <source>
        <dbReference type="EMBL" id="MFC6670882.1"/>
    </source>
</evidence>
<dbReference type="RefSeq" id="WP_379909390.1">
    <property type="nucleotide sequence ID" value="NZ_JBHSWE010000001.1"/>
</dbReference>
<dbReference type="CDD" id="cd06848">
    <property type="entry name" value="GCS_H"/>
    <property type="match status" value="1"/>
</dbReference>
<dbReference type="InterPro" id="IPR033753">
    <property type="entry name" value="GCV_H/Fam206"/>
</dbReference>
<comment type="function">
    <text evidence="3">The glycine cleavage system catalyzes the degradation of glycine. The H protein shuttles the methylamine group of glycine from the P protein to the T protein.</text>
</comment>
<keyword evidence="6" id="KW-1185">Reference proteome</keyword>
<accession>A0ABW2A0B3</accession>
<dbReference type="InterPro" id="IPR003016">
    <property type="entry name" value="2-oxoA_DH_lipoyl-BS"/>
</dbReference>
<dbReference type="PROSITE" id="PS50968">
    <property type="entry name" value="BIOTINYL_LIPOYL"/>
    <property type="match status" value="1"/>
</dbReference>
<evidence type="ECO:0000259" key="4">
    <source>
        <dbReference type="PROSITE" id="PS50968"/>
    </source>
</evidence>
<comment type="similarity">
    <text evidence="1 3">Belongs to the GcvH family.</text>
</comment>
<comment type="caution">
    <text evidence="5">The sequence shown here is derived from an EMBL/GenBank/DDBJ whole genome shotgun (WGS) entry which is preliminary data.</text>
</comment>
<dbReference type="EMBL" id="JBHSWE010000001">
    <property type="protein sequence ID" value="MFC6670882.1"/>
    <property type="molecule type" value="Genomic_DNA"/>
</dbReference>
<dbReference type="PANTHER" id="PTHR11715:SF3">
    <property type="entry name" value="GLYCINE CLEAVAGE SYSTEM H PROTEIN-RELATED"/>
    <property type="match status" value="1"/>
</dbReference>
<dbReference type="InterPro" id="IPR000089">
    <property type="entry name" value="Biotin_lipoyl"/>
</dbReference>
<dbReference type="HAMAP" id="MF_00272">
    <property type="entry name" value="GcvH"/>
    <property type="match status" value="1"/>
</dbReference>
<dbReference type="Pfam" id="PF01597">
    <property type="entry name" value="GCV_H"/>
    <property type="match status" value="1"/>
</dbReference>
<evidence type="ECO:0000313" key="6">
    <source>
        <dbReference type="Proteomes" id="UP001596422"/>
    </source>
</evidence>
<dbReference type="InterPro" id="IPR002930">
    <property type="entry name" value="GCV_H"/>
</dbReference>
<dbReference type="NCBIfam" id="TIGR00527">
    <property type="entry name" value="gcvH"/>
    <property type="match status" value="1"/>
</dbReference>
<proteinExistence type="inferred from homology"/>
<dbReference type="NCBIfam" id="NF002270">
    <property type="entry name" value="PRK01202.1"/>
    <property type="match status" value="1"/>
</dbReference>
<comment type="subunit">
    <text evidence="3">The glycine cleavage system is composed of four proteins: P, T, L and H.</text>
</comment>
<dbReference type="Gene3D" id="2.40.50.100">
    <property type="match status" value="1"/>
</dbReference>
<sequence length="130" mass="13970">MSDIPNELKYVASHEWIRVESDGTVTVGVTDHAQDLLGDVVFVELPGVGSELSSGDEAGVVESVKAASDIYAPLSGEVIEINEDLEESPELVNSDPYGDGWFFKLKLSDTSELDDLLDADGYADLCESES</sequence>
<name>A0ABW2A0B3_9GAMM</name>